<keyword evidence="6" id="KW-0969">Cilium</keyword>
<keyword evidence="6" id="KW-0282">Flagellum</keyword>
<dbReference type="PANTHER" id="PTHR42792:SF1">
    <property type="entry name" value="FLAGELLAR HOOK-ASSOCIATED PROTEIN 3"/>
    <property type="match status" value="1"/>
</dbReference>
<evidence type="ECO:0000259" key="5">
    <source>
        <dbReference type="Pfam" id="PF00669"/>
    </source>
</evidence>
<dbReference type="GO" id="GO:0005198">
    <property type="term" value="F:structural molecule activity"/>
    <property type="evidence" value="ECO:0007669"/>
    <property type="project" value="InterPro"/>
</dbReference>
<dbReference type="SUPFAM" id="SSF64518">
    <property type="entry name" value="Phase 1 flagellin"/>
    <property type="match status" value="1"/>
</dbReference>
<evidence type="ECO:0000256" key="3">
    <source>
        <dbReference type="ARBA" id="ARBA00005709"/>
    </source>
</evidence>
<accession>A0A2P7QNW9</accession>
<gene>
    <name evidence="6" type="ORF">C7I55_13730</name>
</gene>
<proteinExistence type="inferred from homology"/>
<evidence type="ECO:0000313" key="7">
    <source>
        <dbReference type="Proteomes" id="UP000241167"/>
    </source>
</evidence>
<organism evidence="6 7">
    <name type="scientific">Allosphingosinicella deserti</name>
    <dbReference type="NCBI Taxonomy" id="2116704"/>
    <lineage>
        <taxon>Bacteria</taxon>
        <taxon>Pseudomonadati</taxon>
        <taxon>Pseudomonadota</taxon>
        <taxon>Alphaproteobacteria</taxon>
        <taxon>Sphingomonadales</taxon>
        <taxon>Sphingomonadaceae</taxon>
        <taxon>Allosphingosinicella</taxon>
    </lineage>
</organism>
<keyword evidence="4" id="KW-0975">Bacterial flagellum</keyword>
<dbReference type="OrthoDB" id="7389561at2"/>
<dbReference type="Proteomes" id="UP000241167">
    <property type="component" value="Unassembled WGS sequence"/>
</dbReference>
<dbReference type="EMBL" id="PXYI01000004">
    <property type="protein sequence ID" value="PSJ39651.1"/>
    <property type="molecule type" value="Genomic_DNA"/>
</dbReference>
<evidence type="ECO:0000256" key="2">
    <source>
        <dbReference type="ARBA" id="ARBA00004613"/>
    </source>
</evidence>
<dbReference type="RefSeq" id="WP_106513546.1">
    <property type="nucleotide sequence ID" value="NZ_PXYI01000004.1"/>
</dbReference>
<protein>
    <submittedName>
        <fullName evidence="6">Flagellin-like protein</fullName>
    </submittedName>
</protein>
<evidence type="ECO:0000256" key="1">
    <source>
        <dbReference type="ARBA" id="ARBA00004365"/>
    </source>
</evidence>
<reference evidence="6 7" key="1">
    <citation type="submission" date="2018-03" db="EMBL/GenBank/DDBJ databases">
        <title>The draft genome of Sphingosinicella sp. GL-C-18.</title>
        <authorList>
            <person name="Liu L."/>
            <person name="Li L."/>
            <person name="Liang L."/>
            <person name="Zhang X."/>
            <person name="Wang T."/>
        </authorList>
    </citation>
    <scope>NUCLEOTIDE SEQUENCE [LARGE SCALE GENOMIC DNA]</scope>
    <source>
        <strain evidence="6 7">GL-C-18</strain>
    </source>
</reference>
<comment type="subcellular location">
    <subcellularLocation>
        <location evidence="1">Bacterial flagellum</location>
    </subcellularLocation>
    <subcellularLocation>
        <location evidence="2">Secreted</location>
    </subcellularLocation>
</comment>
<dbReference type="Pfam" id="PF00669">
    <property type="entry name" value="Flagellin_N"/>
    <property type="match status" value="1"/>
</dbReference>
<dbReference type="GO" id="GO:0005576">
    <property type="term" value="C:extracellular region"/>
    <property type="evidence" value="ECO:0007669"/>
    <property type="project" value="UniProtKB-SubCell"/>
</dbReference>
<comment type="similarity">
    <text evidence="3">Belongs to the bacterial flagellin family.</text>
</comment>
<comment type="caution">
    <text evidence="6">The sequence shown here is derived from an EMBL/GenBank/DDBJ whole genome shotgun (WGS) entry which is preliminary data.</text>
</comment>
<sequence length="279" mass="29607">MITGTRFRLTQEINRQAQLAREIARGQTEITTGKKILAPSDDPLGAARAAEIRGVEATQEVWLRNVTTATALAAQAETAIKSTGTALDRAKELMLRAKTGTSSADDRALIASELRGLASEIASYRSSVDTRGEPLFRIGSSLAVPVNPGTRIAPVASREAVFSIPIDIVAALQAAATAAEIADPSARAAAVTASIDSIDRGANQIATALADQGIRADWLDKAREKLIDNGLVLEEQRSAIEGADITEVLARIQMKDVHLKAAQAIFAEVNKTSLFDLIR</sequence>
<dbReference type="Gene3D" id="1.20.1330.10">
    <property type="entry name" value="f41 fragment of flagellin, N-terminal domain"/>
    <property type="match status" value="1"/>
</dbReference>
<evidence type="ECO:0000256" key="4">
    <source>
        <dbReference type="ARBA" id="ARBA00023143"/>
    </source>
</evidence>
<dbReference type="PANTHER" id="PTHR42792">
    <property type="entry name" value="FLAGELLIN"/>
    <property type="match status" value="1"/>
</dbReference>
<dbReference type="InterPro" id="IPR001029">
    <property type="entry name" value="Flagellin_N"/>
</dbReference>
<name>A0A2P7QNW9_9SPHN</name>
<keyword evidence="7" id="KW-1185">Reference proteome</keyword>
<dbReference type="InterPro" id="IPR001492">
    <property type="entry name" value="Flagellin"/>
</dbReference>
<keyword evidence="6" id="KW-0966">Cell projection</keyword>
<feature type="domain" description="Flagellin N-terminal" evidence="5">
    <location>
        <begin position="20"/>
        <end position="136"/>
    </location>
</feature>
<evidence type="ECO:0000313" key="6">
    <source>
        <dbReference type="EMBL" id="PSJ39651.1"/>
    </source>
</evidence>
<dbReference type="GO" id="GO:0009288">
    <property type="term" value="C:bacterial-type flagellum"/>
    <property type="evidence" value="ECO:0007669"/>
    <property type="project" value="UniProtKB-SubCell"/>
</dbReference>
<dbReference type="AlphaFoldDB" id="A0A2P7QNW9"/>